<dbReference type="InterPro" id="IPR016151">
    <property type="entry name" value="DNA_mismatch_repair_MutS_N"/>
</dbReference>
<dbReference type="EMBL" id="KN832872">
    <property type="protein sequence ID" value="KIN04852.1"/>
    <property type="molecule type" value="Genomic_DNA"/>
</dbReference>
<dbReference type="InterPro" id="IPR036678">
    <property type="entry name" value="MutS_con_dom_sf"/>
</dbReference>
<evidence type="ECO:0000256" key="2">
    <source>
        <dbReference type="ARBA" id="ARBA00022741"/>
    </source>
</evidence>
<dbReference type="PIRSF" id="PIRSF037677">
    <property type="entry name" value="DNA_mis_repair_Msh6"/>
    <property type="match status" value="1"/>
</dbReference>
<evidence type="ECO:0000256" key="3">
    <source>
        <dbReference type="ARBA" id="ARBA00022763"/>
    </source>
</evidence>
<keyword evidence="3" id="KW-0227">DNA damage</keyword>
<dbReference type="InterPro" id="IPR007860">
    <property type="entry name" value="DNA_mmatch_repair_MutS_con_dom"/>
</dbReference>
<dbReference type="Gene3D" id="3.40.1170.10">
    <property type="entry name" value="DNA repair protein MutS, domain I"/>
    <property type="match status" value="1"/>
</dbReference>
<evidence type="ECO:0000256" key="4">
    <source>
        <dbReference type="ARBA" id="ARBA00022840"/>
    </source>
</evidence>
<evidence type="ECO:0000313" key="8">
    <source>
        <dbReference type="EMBL" id="KIN04852.1"/>
    </source>
</evidence>
<dbReference type="AlphaFoldDB" id="A0A0C3HRF0"/>
<dbReference type="GO" id="GO:0005634">
    <property type="term" value="C:nucleus"/>
    <property type="evidence" value="ECO:0007669"/>
    <property type="project" value="TreeGrafter"/>
</dbReference>
<evidence type="ECO:0000313" key="9">
    <source>
        <dbReference type="Proteomes" id="UP000054321"/>
    </source>
</evidence>
<dbReference type="GO" id="GO:0005524">
    <property type="term" value="F:ATP binding"/>
    <property type="evidence" value="ECO:0007669"/>
    <property type="project" value="UniProtKB-KW"/>
</dbReference>
<keyword evidence="4" id="KW-0067">ATP-binding</keyword>
<comment type="similarity">
    <text evidence="1">Belongs to the DNA mismatch repair MutS family.</text>
</comment>
<dbReference type="OrthoDB" id="2534523at2759"/>
<dbReference type="PROSITE" id="PS00486">
    <property type="entry name" value="DNA_MISMATCH_REPAIR_2"/>
    <property type="match status" value="1"/>
</dbReference>
<dbReference type="InterPro" id="IPR017261">
    <property type="entry name" value="DNA_mismatch_repair_MutS/MSH"/>
</dbReference>
<dbReference type="GO" id="GO:0030983">
    <property type="term" value="F:mismatched DNA binding"/>
    <property type="evidence" value="ECO:0007669"/>
    <property type="project" value="InterPro"/>
</dbReference>
<dbReference type="FunFam" id="3.40.1170.10:FF:000010">
    <property type="entry name" value="DNA mismatch repair protein Msh1"/>
    <property type="match status" value="1"/>
</dbReference>
<dbReference type="Gene3D" id="3.30.420.110">
    <property type="entry name" value="MutS, connector domain"/>
    <property type="match status" value="1"/>
</dbReference>
<dbReference type="FunFam" id="3.40.50.300:FF:001238">
    <property type="entry name" value="DNA mismatch repair protein"/>
    <property type="match status" value="1"/>
</dbReference>
<reference evidence="8 9" key="1">
    <citation type="submission" date="2014-04" db="EMBL/GenBank/DDBJ databases">
        <authorList>
            <consortium name="DOE Joint Genome Institute"/>
            <person name="Kuo A."/>
            <person name="Martino E."/>
            <person name="Perotto S."/>
            <person name="Kohler A."/>
            <person name="Nagy L.G."/>
            <person name="Floudas D."/>
            <person name="Copeland A."/>
            <person name="Barry K.W."/>
            <person name="Cichocki N."/>
            <person name="Veneault-Fourrey C."/>
            <person name="LaButti K."/>
            <person name="Lindquist E.A."/>
            <person name="Lipzen A."/>
            <person name="Lundell T."/>
            <person name="Morin E."/>
            <person name="Murat C."/>
            <person name="Sun H."/>
            <person name="Tunlid A."/>
            <person name="Henrissat B."/>
            <person name="Grigoriev I.V."/>
            <person name="Hibbett D.S."/>
            <person name="Martin F."/>
            <person name="Nordberg H.P."/>
            <person name="Cantor M.N."/>
            <person name="Hua S.X."/>
        </authorList>
    </citation>
    <scope>NUCLEOTIDE SEQUENCE [LARGE SCALE GENOMIC DNA]</scope>
    <source>
        <strain evidence="8 9">Zn</strain>
    </source>
</reference>
<dbReference type="GO" id="GO:0005739">
    <property type="term" value="C:mitochondrion"/>
    <property type="evidence" value="ECO:0007669"/>
    <property type="project" value="TreeGrafter"/>
</dbReference>
<dbReference type="InterPro" id="IPR007695">
    <property type="entry name" value="DNA_mismatch_repair_MutS-lik_N"/>
</dbReference>
<dbReference type="Pfam" id="PF05188">
    <property type="entry name" value="MutS_II"/>
    <property type="match status" value="1"/>
</dbReference>
<dbReference type="FunCoup" id="A0A0C3HRF0">
    <property type="interactions" value="24"/>
</dbReference>
<dbReference type="Pfam" id="PF05192">
    <property type="entry name" value="MutS_III"/>
    <property type="match status" value="1"/>
</dbReference>
<gene>
    <name evidence="8" type="ORF">OIDMADRAFT_192306</name>
</gene>
<dbReference type="InterPro" id="IPR000432">
    <property type="entry name" value="DNA_mismatch_repair_MutS_C"/>
</dbReference>
<sequence length="880" mass="98499">MLDELPQGLIPLQPLPIEAQVPTYPTVVLQALTNMRNFENCILLTRVGGFYELYFEQAEEFGPLLNLKVAQKRTNAGFVSMAGFPFFQLDRYLKILVQDFNRYVAIAEEFPNDPSAKIKAGGLMHDRQVSRVITPGTLIDENFMDPFTNNYVLTIQAEHQAEMESINHSNMSKQSALPLGLAWLDLSTGHFFTQSTTLAALPSLLARISPREIVLDECFRTVHDRDIAPILREELHLVTYVKTPKAQPIFEWSQMLESPVPVKQEDEFSPLEIAACSALLHYVKTRLQSSAMKLQPPLRQLDVMGVDKNTLKALEIKTTIRDDLFTASPSTSLAVINSRLDLVGYMLHDESLRERLTILLRRCHDSHRLLQKFAFGRGDPDDLLALAATVCATGDLAATLDQDSRDDESIKAMMVRIDLDGPTVLSDRIKEAIDEEGIVQRHEIEDMEAEEIQTLAHAVITSEGSEDDFNILRKGERKKKTASIREHYSDSSEAWIMKPGASPTLQSFHRDLTKLSEEKEALAKDLSSRLGVASLTLRFTPGLGHICHVKGKDMKKELTSVRSVSSSKSTRSFHHPEWTNLGQRIDQCRLHIRAEEQRVLNNIREQVIANIIKLRRNAAVLDELDVACSFATLAAEKNWTRPILNQTTTHKVIAGRHPTVEGGLEEEGRSFTTNDCFVGDVQRSWVITGPNMAGKSTFLRQNALITILAQVGSYVPAQYAELGIVDQIFSRVGSADNLYSDQSTFMVEMLETANILKNATPRSFVIMDEVGRGTTPQDGIAVAFASLHHLYHINKCRTLFATHFHVLADMVKQDGVMHGIGFYCTDVQEDGDGFRYVHRLREGVNRQSHALKVAKLAGLPEEAINIAKGVLDNILESVQK</sequence>
<keyword evidence="5" id="KW-0238">DNA-binding</keyword>
<dbReference type="HOGENOM" id="CLU_002472_4_0_1"/>
<keyword evidence="2" id="KW-0547">Nucleotide-binding</keyword>
<dbReference type="GO" id="GO:0140664">
    <property type="term" value="F:ATP-dependent DNA damage sensor activity"/>
    <property type="evidence" value="ECO:0007669"/>
    <property type="project" value="InterPro"/>
</dbReference>
<dbReference type="SMART" id="SM00534">
    <property type="entry name" value="MUTSac"/>
    <property type="match status" value="1"/>
</dbReference>
<dbReference type="SUPFAM" id="SSF52540">
    <property type="entry name" value="P-loop containing nucleoside triphosphate hydrolases"/>
    <property type="match status" value="1"/>
</dbReference>
<dbReference type="InterPro" id="IPR007696">
    <property type="entry name" value="DNA_mismatch_repair_MutS_core"/>
</dbReference>
<dbReference type="Gene3D" id="1.10.1420.10">
    <property type="match status" value="3"/>
</dbReference>
<feature type="domain" description="DNA mismatch repair proteins mutS family" evidence="7">
    <location>
        <begin position="763"/>
        <end position="779"/>
    </location>
</feature>
<dbReference type="SUPFAM" id="SSF55271">
    <property type="entry name" value="DNA repair protein MutS, domain I"/>
    <property type="match status" value="1"/>
</dbReference>
<proteinExistence type="inferred from homology"/>
<dbReference type="Proteomes" id="UP000054321">
    <property type="component" value="Unassembled WGS sequence"/>
</dbReference>
<dbReference type="GO" id="GO:0006298">
    <property type="term" value="P:mismatch repair"/>
    <property type="evidence" value="ECO:0007669"/>
    <property type="project" value="InterPro"/>
</dbReference>
<dbReference type="Pfam" id="PF00488">
    <property type="entry name" value="MutS_V"/>
    <property type="match status" value="1"/>
</dbReference>
<dbReference type="STRING" id="913774.A0A0C3HRF0"/>
<dbReference type="InterPro" id="IPR036187">
    <property type="entry name" value="DNA_mismatch_repair_MutS_sf"/>
</dbReference>
<dbReference type="Gene3D" id="3.40.50.300">
    <property type="entry name" value="P-loop containing nucleotide triphosphate hydrolases"/>
    <property type="match status" value="1"/>
</dbReference>
<evidence type="ECO:0000256" key="1">
    <source>
        <dbReference type="ARBA" id="ARBA00006271"/>
    </source>
</evidence>
<dbReference type="FunFam" id="1.10.1420.10:FF:000036">
    <property type="entry name" value="DNA mismatch repair protein Msh1"/>
    <property type="match status" value="1"/>
</dbReference>
<evidence type="ECO:0000256" key="5">
    <source>
        <dbReference type="ARBA" id="ARBA00023125"/>
    </source>
</evidence>
<dbReference type="SUPFAM" id="SSF48334">
    <property type="entry name" value="DNA repair protein MutS, domain III"/>
    <property type="match status" value="1"/>
</dbReference>
<dbReference type="SUPFAM" id="SSF53150">
    <property type="entry name" value="DNA repair protein MutS, domain II"/>
    <property type="match status" value="1"/>
</dbReference>
<keyword evidence="9" id="KW-1185">Reference proteome</keyword>
<accession>A0A0C3HRF0</accession>
<dbReference type="InterPro" id="IPR027417">
    <property type="entry name" value="P-loop_NTPase"/>
</dbReference>
<dbReference type="InterPro" id="IPR045076">
    <property type="entry name" value="MutS"/>
</dbReference>
<dbReference type="GO" id="GO:0043504">
    <property type="term" value="P:mitochondrial DNA repair"/>
    <property type="evidence" value="ECO:0007669"/>
    <property type="project" value="TreeGrafter"/>
</dbReference>
<dbReference type="Pfam" id="PF01624">
    <property type="entry name" value="MutS_I"/>
    <property type="match status" value="1"/>
</dbReference>
<organism evidence="8 9">
    <name type="scientific">Oidiodendron maius (strain Zn)</name>
    <dbReference type="NCBI Taxonomy" id="913774"/>
    <lineage>
        <taxon>Eukaryota</taxon>
        <taxon>Fungi</taxon>
        <taxon>Dikarya</taxon>
        <taxon>Ascomycota</taxon>
        <taxon>Pezizomycotina</taxon>
        <taxon>Leotiomycetes</taxon>
        <taxon>Leotiomycetes incertae sedis</taxon>
        <taxon>Myxotrichaceae</taxon>
        <taxon>Oidiodendron</taxon>
    </lineage>
</organism>
<dbReference type="InParanoid" id="A0A0C3HRF0"/>
<evidence type="ECO:0000256" key="6">
    <source>
        <dbReference type="ARBA" id="ARBA00023204"/>
    </source>
</evidence>
<dbReference type="SMART" id="SM00533">
    <property type="entry name" value="MUTSd"/>
    <property type="match status" value="1"/>
</dbReference>
<name>A0A0C3HRF0_OIDMZ</name>
<dbReference type="PANTHER" id="PTHR11361">
    <property type="entry name" value="DNA MISMATCH REPAIR PROTEIN MUTS FAMILY MEMBER"/>
    <property type="match status" value="1"/>
</dbReference>
<protein>
    <recommendedName>
        <fullName evidence="7">DNA mismatch repair proteins mutS family domain-containing protein</fullName>
    </recommendedName>
</protein>
<keyword evidence="6" id="KW-0234">DNA repair</keyword>
<dbReference type="PANTHER" id="PTHR11361:SF34">
    <property type="entry name" value="DNA MISMATCH REPAIR PROTEIN MSH1, MITOCHONDRIAL"/>
    <property type="match status" value="1"/>
</dbReference>
<reference evidence="9" key="2">
    <citation type="submission" date="2015-01" db="EMBL/GenBank/DDBJ databases">
        <title>Evolutionary Origins and Diversification of the Mycorrhizal Mutualists.</title>
        <authorList>
            <consortium name="DOE Joint Genome Institute"/>
            <consortium name="Mycorrhizal Genomics Consortium"/>
            <person name="Kohler A."/>
            <person name="Kuo A."/>
            <person name="Nagy L.G."/>
            <person name="Floudas D."/>
            <person name="Copeland A."/>
            <person name="Barry K.W."/>
            <person name="Cichocki N."/>
            <person name="Veneault-Fourrey C."/>
            <person name="LaButti K."/>
            <person name="Lindquist E.A."/>
            <person name="Lipzen A."/>
            <person name="Lundell T."/>
            <person name="Morin E."/>
            <person name="Murat C."/>
            <person name="Riley R."/>
            <person name="Ohm R."/>
            <person name="Sun H."/>
            <person name="Tunlid A."/>
            <person name="Henrissat B."/>
            <person name="Grigoriev I.V."/>
            <person name="Hibbett D.S."/>
            <person name="Martin F."/>
        </authorList>
    </citation>
    <scope>NUCLEOTIDE SEQUENCE [LARGE SCALE GENOMIC DNA]</scope>
    <source>
        <strain evidence="9">Zn</strain>
    </source>
</reference>
<evidence type="ECO:0000259" key="7">
    <source>
        <dbReference type="PROSITE" id="PS00486"/>
    </source>
</evidence>